<organism evidence="1 2">
    <name type="scientific">Candidatus Brocadia fulgida</name>
    <dbReference type="NCBI Taxonomy" id="380242"/>
    <lineage>
        <taxon>Bacteria</taxon>
        <taxon>Pseudomonadati</taxon>
        <taxon>Planctomycetota</taxon>
        <taxon>Candidatus Brocadiia</taxon>
        <taxon>Candidatus Brocadiales</taxon>
        <taxon>Candidatus Brocadiaceae</taxon>
        <taxon>Candidatus Brocadia</taxon>
    </lineage>
</organism>
<dbReference type="EMBL" id="LAQJ01000199">
    <property type="protein sequence ID" value="KKO19344.1"/>
    <property type="molecule type" value="Genomic_DNA"/>
</dbReference>
<evidence type="ECO:0000313" key="1">
    <source>
        <dbReference type="EMBL" id="KKO19344.1"/>
    </source>
</evidence>
<keyword evidence="2" id="KW-1185">Reference proteome</keyword>
<dbReference type="Proteomes" id="UP000034954">
    <property type="component" value="Unassembled WGS sequence"/>
</dbReference>
<comment type="caution">
    <text evidence="1">The sequence shown here is derived from an EMBL/GenBank/DDBJ whole genome shotgun (WGS) entry which is preliminary data.</text>
</comment>
<proteinExistence type="predicted"/>
<name>A0A0M2UY00_9BACT</name>
<dbReference type="AlphaFoldDB" id="A0A0M2UY00"/>
<protein>
    <submittedName>
        <fullName evidence="1">Uncharacterized protein</fullName>
    </submittedName>
</protein>
<gene>
    <name evidence="1" type="ORF">BROFUL_01943</name>
</gene>
<evidence type="ECO:0000313" key="2">
    <source>
        <dbReference type="Proteomes" id="UP000034954"/>
    </source>
</evidence>
<reference evidence="1 2" key="1">
    <citation type="journal article" date="2013" name="BMC Microbiol.">
        <title>Identification of the type II cytochrome c maturation pathway in anammox bacteria by comparative genomics.</title>
        <authorList>
            <person name="Ferousi C."/>
            <person name="Speth D.R."/>
            <person name="Reimann J."/>
            <person name="Op den Camp H.J."/>
            <person name="Allen J.W."/>
            <person name="Keltjens J.T."/>
            <person name="Jetten M.S."/>
        </authorList>
    </citation>
    <scope>NUCLEOTIDE SEQUENCE [LARGE SCALE GENOMIC DNA]</scope>
    <source>
        <strain evidence="1">RU1</strain>
    </source>
</reference>
<accession>A0A0M2UY00</accession>
<sequence length="73" mass="8461">MRGKKAIGFEVKAATVWKKEYSGVLNQRFREKLLQKCFGIYLGDTRLKDHEVHVLPLKEFMRDIALGKILNIA</sequence>